<gene>
    <name evidence="1" type="ORF">B7O98_08285</name>
</gene>
<dbReference type="InterPro" id="IPR016155">
    <property type="entry name" value="Mopterin_synth/thiamin_S_b"/>
</dbReference>
<dbReference type="InterPro" id="IPR003749">
    <property type="entry name" value="ThiS/MoaD-like"/>
</dbReference>
<dbReference type="EMBL" id="NBVN01000006">
    <property type="protein sequence ID" value="PUA31788.1"/>
    <property type="molecule type" value="Genomic_DNA"/>
</dbReference>
<sequence>MLRWVNLRLRLYGLLKDLAGREYFEFVVNAPTPIGKLINDLASKDVSFREFLEKVRKAEINVMFVVNDSIVGEDFLINDMDEVVLLPPAAGG</sequence>
<comment type="caution">
    <text evidence="1">The sequence shown here is derived from an EMBL/GenBank/DDBJ whole genome shotgun (WGS) entry which is preliminary data.</text>
</comment>
<protein>
    <recommendedName>
        <fullName evidence="3">Molybdopterin synthase sulfur carrier subunit</fullName>
    </recommendedName>
</protein>
<dbReference type="Pfam" id="PF02597">
    <property type="entry name" value="ThiS"/>
    <property type="match status" value="1"/>
</dbReference>
<dbReference type="InterPro" id="IPR012675">
    <property type="entry name" value="Beta-grasp_dom_sf"/>
</dbReference>
<dbReference type="SUPFAM" id="SSF54285">
    <property type="entry name" value="MoaD/ThiS"/>
    <property type="match status" value="1"/>
</dbReference>
<accession>A0A2R7Y2Q9</accession>
<proteinExistence type="predicted"/>
<organism evidence="1 2">
    <name type="scientific">Zestosphaera tikiterensis</name>
    <dbReference type="NCBI Taxonomy" id="1973259"/>
    <lineage>
        <taxon>Archaea</taxon>
        <taxon>Thermoproteota</taxon>
        <taxon>Thermoprotei</taxon>
        <taxon>Desulfurococcales</taxon>
        <taxon>Desulfurococcaceae</taxon>
        <taxon>Zestosphaera</taxon>
    </lineage>
</organism>
<reference evidence="1 2" key="1">
    <citation type="journal article" date="2018" name="Syst. Appl. Microbiol.">
        <title>A new symbiotic nanoarchaeote (Candidatus Nanoclepta minutus) and its host (Zestosphaera tikiterensis gen. nov., sp. nov.) from a New Zealand hot spring.</title>
        <authorList>
            <person name="St John E."/>
            <person name="Liu Y."/>
            <person name="Podar M."/>
            <person name="Stott M.B."/>
            <person name="Meneghin J."/>
            <person name="Chen Z."/>
            <person name="Lagutin K."/>
            <person name="Mitchell K."/>
            <person name="Reysenbach A.L."/>
        </authorList>
    </citation>
    <scope>NUCLEOTIDE SEQUENCE [LARGE SCALE GENOMIC DNA]</scope>
    <source>
        <strain evidence="1">NZ3</strain>
    </source>
</reference>
<dbReference type="AlphaFoldDB" id="A0A2R7Y2Q9"/>
<dbReference type="Gene3D" id="3.10.20.30">
    <property type="match status" value="1"/>
</dbReference>
<evidence type="ECO:0000313" key="1">
    <source>
        <dbReference type="EMBL" id="PUA31788.1"/>
    </source>
</evidence>
<evidence type="ECO:0008006" key="3">
    <source>
        <dbReference type="Google" id="ProtNLM"/>
    </source>
</evidence>
<dbReference type="Proteomes" id="UP000244093">
    <property type="component" value="Unassembled WGS sequence"/>
</dbReference>
<evidence type="ECO:0000313" key="2">
    <source>
        <dbReference type="Proteomes" id="UP000244093"/>
    </source>
</evidence>
<name>A0A2R7Y2Q9_9CREN</name>